<dbReference type="Gene3D" id="1.10.260.40">
    <property type="entry name" value="lambda repressor-like DNA-binding domains"/>
    <property type="match status" value="1"/>
</dbReference>
<evidence type="ECO:0000313" key="6">
    <source>
        <dbReference type="Proteomes" id="UP000273326"/>
    </source>
</evidence>
<dbReference type="PANTHER" id="PTHR30146">
    <property type="entry name" value="LACI-RELATED TRANSCRIPTIONAL REPRESSOR"/>
    <property type="match status" value="1"/>
</dbReference>
<dbReference type="SMART" id="SM00354">
    <property type="entry name" value="HTH_LACI"/>
    <property type="match status" value="1"/>
</dbReference>
<dbReference type="RefSeq" id="WP_126109765.1">
    <property type="nucleotide sequence ID" value="NZ_CP034465.1"/>
</dbReference>
<dbReference type="InterPro" id="IPR010982">
    <property type="entry name" value="Lambda_DNA-bd_dom_sf"/>
</dbReference>
<dbReference type="GO" id="GO:0003700">
    <property type="term" value="F:DNA-binding transcription factor activity"/>
    <property type="evidence" value="ECO:0007669"/>
    <property type="project" value="TreeGrafter"/>
</dbReference>
<dbReference type="PANTHER" id="PTHR30146:SF149">
    <property type="entry name" value="HTH-TYPE TRANSCRIPTIONAL REGULATOR EBGR"/>
    <property type="match status" value="1"/>
</dbReference>
<sequence>MATIHDVAKDSGYSIATVSRVLNNDPSLSVTEETRSKIHDSALKVGYQKKVLKPLIKNVAFLYWITEKDELKDVYFRGMRLELEKQALENNIELKMYTMEEGIEKVPTTIRGFIAVGAFTKKELTHLHTITENGVFLDTSPDSIYYDSVRPDLDEMTETAINFFTSKGHKNIGFIGGTFHDRNDDTEKMDFRERQFRFYMNEIGLLKEEYIFVQRGFSFNTGIELMEKAINTLGDQLPSAFFIAADPIAIGCLQVLNEKGILIPNQVSIISINNLNMTKYLSPPLTTFDIDMKEMVKNGIQMLKEQILENRKVRKKLFIEAELIKRKTTEE</sequence>
<gene>
    <name evidence="5" type="ORF">EJN90_06980</name>
</gene>
<dbReference type="AlphaFoldDB" id="A0A3Q9BKI0"/>
<dbReference type="CDD" id="cd01392">
    <property type="entry name" value="HTH_LacI"/>
    <property type="match status" value="1"/>
</dbReference>
<evidence type="ECO:0000259" key="4">
    <source>
        <dbReference type="PROSITE" id="PS50932"/>
    </source>
</evidence>
<keyword evidence="2 5" id="KW-0238">DNA-binding</keyword>
<keyword evidence="1" id="KW-0805">Transcription regulation</keyword>
<keyword evidence="6" id="KW-1185">Reference proteome</keyword>
<dbReference type="Pfam" id="PF00356">
    <property type="entry name" value="LacI"/>
    <property type="match status" value="1"/>
</dbReference>
<dbReference type="SUPFAM" id="SSF53822">
    <property type="entry name" value="Periplasmic binding protein-like I"/>
    <property type="match status" value="1"/>
</dbReference>
<dbReference type="PROSITE" id="PS50932">
    <property type="entry name" value="HTH_LACI_2"/>
    <property type="match status" value="1"/>
</dbReference>
<dbReference type="CDD" id="cd01544">
    <property type="entry name" value="PBP1_GalR"/>
    <property type="match status" value="1"/>
</dbReference>
<evidence type="ECO:0000256" key="2">
    <source>
        <dbReference type="ARBA" id="ARBA00023125"/>
    </source>
</evidence>
<keyword evidence="3" id="KW-0804">Transcription</keyword>
<dbReference type="Pfam" id="PF13377">
    <property type="entry name" value="Peripla_BP_3"/>
    <property type="match status" value="1"/>
</dbReference>
<evidence type="ECO:0000256" key="1">
    <source>
        <dbReference type="ARBA" id="ARBA00023015"/>
    </source>
</evidence>
<accession>A0A3Q9BKI0</accession>
<reference evidence="6" key="1">
    <citation type="submission" date="2018-12" db="EMBL/GenBank/DDBJ databases">
        <title>Complete genome sequencing of Jeotgalibaca sp. H21T32.</title>
        <authorList>
            <person name="Bae J.-W."/>
            <person name="Lee S.-Y."/>
        </authorList>
    </citation>
    <scope>NUCLEOTIDE SEQUENCE [LARGE SCALE GENOMIC DNA]</scope>
    <source>
        <strain evidence="6">H21T32</strain>
    </source>
</reference>
<dbReference type="EMBL" id="CP034465">
    <property type="protein sequence ID" value="AZP04394.1"/>
    <property type="molecule type" value="Genomic_DNA"/>
</dbReference>
<dbReference type="GO" id="GO:0000976">
    <property type="term" value="F:transcription cis-regulatory region binding"/>
    <property type="evidence" value="ECO:0007669"/>
    <property type="project" value="TreeGrafter"/>
</dbReference>
<protein>
    <submittedName>
        <fullName evidence="5">LacI family DNA-binding transcriptional regulator</fullName>
    </submittedName>
</protein>
<dbReference type="Gene3D" id="3.40.50.2300">
    <property type="match status" value="2"/>
</dbReference>
<dbReference type="SUPFAM" id="SSF47413">
    <property type="entry name" value="lambda repressor-like DNA-binding domains"/>
    <property type="match status" value="1"/>
</dbReference>
<feature type="domain" description="HTH lacI-type" evidence="4">
    <location>
        <begin position="2"/>
        <end position="58"/>
    </location>
</feature>
<dbReference type="InterPro" id="IPR000843">
    <property type="entry name" value="HTH_LacI"/>
</dbReference>
<dbReference type="KEGG" id="jeh:EJN90_06980"/>
<name>A0A3Q9BKI0_9LACT</name>
<dbReference type="Proteomes" id="UP000273326">
    <property type="component" value="Chromosome"/>
</dbReference>
<dbReference type="InterPro" id="IPR046335">
    <property type="entry name" value="LacI/GalR-like_sensor"/>
</dbReference>
<dbReference type="InterPro" id="IPR028082">
    <property type="entry name" value="Peripla_BP_I"/>
</dbReference>
<proteinExistence type="predicted"/>
<evidence type="ECO:0000256" key="3">
    <source>
        <dbReference type="ARBA" id="ARBA00023163"/>
    </source>
</evidence>
<dbReference type="OrthoDB" id="9796186at2"/>
<evidence type="ECO:0000313" key="5">
    <source>
        <dbReference type="EMBL" id="AZP04394.1"/>
    </source>
</evidence>
<organism evidence="5 6">
    <name type="scientific">Jeotgalibaca ciconiae</name>
    <dbReference type="NCBI Taxonomy" id="2496265"/>
    <lineage>
        <taxon>Bacteria</taxon>
        <taxon>Bacillati</taxon>
        <taxon>Bacillota</taxon>
        <taxon>Bacilli</taxon>
        <taxon>Lactobacillales</taxon>
        <taxon>Carnobacteriaceae</taxon>
        <taxon>Jeotgalibaca</taxon>
    </lineage>
</organism>